<gene>
    <name evidence="1" type="ORF">ExPECSC038_05076</name>
</gene>
<dbReference type="AlphaFoldDB" id="A0A4C3C1W7"/>
<reference evidence="1 2" key="1">
    <citation type="submission" date="2018-04" db="EMBL/GenBank/DDBJ databases">
        <title>Large scale genomics of bovine and human commensal E. coli to reveal the emerging process of EHEC.</title>
        <authorList>
            <person name="Arimizu Y."/>
            <person name="Ogura Y."/>
        </authorList>
    </citation>
    <scope>NUCLEOTIDE SEQUENCE [LARGE SCALE GENOMIC DNA]</scope>
    <source>
        <strain evidence="1 2">ECSC038</strain>
    </source>
</reference>
<evidence type="ECO:0000313" key="2">
    <source>
        <dbReference type="Proteomes" id="UP000300926"/>
    </source>
</evidence>
<protein>
    <submittedName>
        <fullName evidence="1">Uncharacterized protein</fullName>
    </submittedName>
</protein>
<name>A0A4C3C1W7_ECOLX</name>
<accession>A0A4C3C1W7</accession>
<sequence>MICCPVARTARLRGGRRGAKNCRHCASVPVTQTRRNRDRMWECRTAHARSDIPHLVRASPRHPANASRHAKKFRVPLTVLELVKQKIAGPRASGVGSDFVIDDGTGKTLGMVVGVTE</sequence>
<proteinExistence type="predicted"/>
<evidence type="ECO:0000313" key="1">
    <source>
        <dbReference type="EMBL" id="GCO48287.1"/>
    </source>
</evidence>
<dbReference type="EMBL" id="BFIH01000096">
    <property type="protein sequence ID" value="GCO48287.1"/>
    <property type="molecule type" value="Genomic_DNA"/>
</dbReference>
<dbReference type="Proteomes" id="UP000300926">
    <property type="component" value="Unassembled WGS sequence"/>
</dbReference>
<organism evidence="1 2">
    <name type="scientific">Escherichia coli</name>
    <dbReference type="NCBI Taxonomy" id="562"/>
    <lineage>
        <taxon>Bacteria</taxon>
        <taxon>Pseudomonadati</taxon>
        <taxon>Pseudomonadota</taxon>
        <taxon>Gammaproteobacteria</taxon>
        <taxon>Enterobacterales</taxon>
        <taxon>Enterobacteriaceae</taxon>
        <taxon>Escherichia</taxon>
    </lineage>
</organism>
<comment type="caution">
    <text evidence="1">The sequence shown here is derived from an EMBL/GenBank/DDBJ whole genome shotgun (WGS) entry which is preliminary data.</text>
</comment>